<organism evidence="2 3">
    <name type="scientific">Agarivorans gilvus</name>
    <dbReference type="NCBI Taxonomy" id="680279"/>
    <lineage>
        <taxon>Bacteria</taxon>
        <taxon>Pseudomonadati</taxon>
        <taxon>Pseudomonadota</taxon>
        <taxon>Gammaproteobacteria</taxon>
        <taxon>Alteromonadales</taxon>
        <taxon>Alteromonadaceae</taxon>
        <taxon>Agarivorans</taxon>
    </lineage>
</organism>
<comment type="caution">
    <text evidence="2">The sequence shown here is derived from an EMBL/GenBank/DDBJ whole genome shotgun (WGS) entry which is preliminary data.</text>
</comment>
<keyword evidence="3" id="KW-1185">Reference proteome</keyword>
<dbReference type="EMBL" id="BMDY01000004">
    <property type="protein sequence ID" value="GGA98277.1"/>
    <property type="molecule type" value="Genomic_DNA"/>
</dbReference>
<gene>
    <name evidence="2" type="primary">yedJ</name>
    <name evidence="2" type="ORF">GCM10007414_09070</name>
</gene>
<dbReference type="InterPro" id="IPR006674">
    <property type="entry name" value="HD_domain"/>
</dbReference>
<name>A0ABQ1HY31_9ALTE</name>
<evidence type="ECO:0000259" key="1">
    <source>
        <dbReference type="SMART" id="SM00471"/>
    </source>
</evidence>
<dbReference type="PANTHER" id="PTHR33594:SF1">
    <property type="entry name" value="HD_PDEASE DOMAIN-CONTAINING PROTEIN"/>
    <property type="match status" value="1"/>
</dbReference>
<dbReference type="Proteomes" id="UP000651977">
    <property type="component" value="Unassembled WGS sequence"/>
</dbReference>
<protein>
    <submittedName>
        <fullName evidence="2">Phosphohydrolase</fullName>
    </submittedName>
</protein>
<reference evidence="3" key="1">
    <citation type="journal article" date="2019" name="Int. J. Syst. Evol. Microbiol.">
        <title>The Global Catalogue of Microorganisms (GCM) 10K type strain sequencing project: providing services to taxonomists for standard genome sequencing and annotation.</title>
        <authorList>
            <consortium name="The Broad Institute Genomics Platform"/>
            <consortium name="The Broad Institute Genome Sequencing Center for Infectious Disease"/>
            <person name="Wu L."/>
            <person name="Ma J."/>
        </authorList>
    </citation>
    <scope>NUCLEOTIDE SEQUENCE [LARGE SCALE GENOMIC DNA]</scope>
    <source>
        <strain evidence="3">CGMCC 1.10131</strain>
    </source>
</reference>
<proteinExistence type="predicted"/>
<evidence type="ECO:0000313" key="2">
    <source>
        <dbReference type="EMBL" id="GGA98277.1"/>
    </source>
</evidence>
<dbReference type="InterPro" id="IPR003607">
    <property type="entry name" value="HD/PDEase_dom"/>
</dbReference>
<dbReference type="PANTHER" id="PTHR33594">
    <property type="entry name" value="SUPERFAMILY HYDROLASE, PUTATIVE (AFU_ORTHOLOGUE AFUA_1G03035)-RELATED"/>
    <property type="match status" value="1"/>
</dbReference>
<evidence type="ECO:0000313" key="3">
    <source>
        <dbReference type="Proteomes" id="UP000651977"/>
    </source>
</evidence>
<feature type="domain" description="HD/PDEase" evidence="1">
    <location>
        <begin position="20"/>
        <end position="137"/>
    </location>
</feature>
<dbReference type="Gene3D" id="1.10.3210.50">
    <property type="match status" value="1"/>
</dbReference>
<sequence>MDQTLAQACSGFLLDQTKADAAHQLDHVQRVVKLAVSLAKQEQANLAVVEPAAWLHDCVSLDKSHPQRHMAAQWAADKAVDFLKQIGYEPRLFSAIHHAISAHSYSGNVVATTLEAKVVQDADRLDALGAIGITRCIQVGSQLGRPFYHSQDPFCQRRAADDQAYSLDHFYTKLLLIGDSLHTEAAKREAKRRSDFMRSYLAQLGSELEPMND</sequence>
<dbReference type="CDD" id="cd00077">
    <property type="entry name" value="HDc"/>
    <property type="match status" value="1"/>
</dbReference>
<dbReference type="RefSeq" id="WP_055732236.1">
    <property type="nucleotide sequence ID" value="NZ_BMDY01000004.1"/>
</dbReference>
<dbReference type="SUPFAM" id="SSF109604">
    <property type="entry name" value="HD-domain/PDEase-like"/>
    <property type="match status" value="1"/>
</dbReference>
<dbReference type="SMART" id="SM00471">
    <property type="entry name" value="HDc"/>
    <property type="match status" value="1"/>
</dbReference>
<accession>A0ABQ1HY31</accession>
<dbReference type="Pfam" id="PF01966">
    <property type="entry name" value="HD"/>
    <property type="match status" value="1"/>
</dbReference>